<accession>A0A540VFQ6</accession>
<evidence type="ECO:0000313" key="3">
    <source>
        <dbReference type="EMBL" id="TQE95604.1"/>
    </source>
</evidence>
<dbReference type="SUPFAM" id="SSF55347">
    <property type="entry name" value="Glyceraldehyde-3-phosphate dehydrogenase-like, C-terminal domain"/>
    <property type="match status" value="1"/>
</dbReference>
<dbReference type="InParanoid" id="A0A540VFQ6"/>
<dbReference type="SUPFAM" id="SSF51735">
    <property type="entry name" value="NAD(P)-binding Rossmann-fold domains"/>
    <property type="match status" value="1"/>
</dbReference>
<dbReference type="AlphaFoldDB" id="A0A540VFQ6"/>
<dbReference type="Gene3D" id="3.30.360.10">
    <property type="entry name" value="Dihydrodipicolinate Reductase, domain 2"/>
    <property type="match status" value="1"/>
</dbReference>
<gene>
    <name evidence="3" type="ORF">FKZ61_10765</name>
</gene>
<dbReference type="InterPro" id="IPR052515">
    <property type="entry name" value="Gfo/Idh/MocA_Oxidoreductase"/>
</dbReference>
<organism evidence="3 4">
    <name type="scientific">Litorilinea aerophila</name>
    <dbReference type="NCBI Taxonomy" id="1204385"/>
    <lineage>
        <taxon>Bacteria</taxon>
        <taxon>Bacillati</taxon>
        <taxon>Chloroflexota</taxon>
        <taxon>Caldilineae</taxon>
        <taxon>Caldilineales</taxon>
        <taxon>Caldilineaceae</taxon>
        <taxon>Litorilinea</taxon>
    </lineage>
</organism>
<sequence>MSNERIRAAIIGTGGIARSHMAALQQEEDRVEVVAAVDIDSDRVRAFSEQYAIPRAYTDPAEMLAKESPQLVHIATPPSTHCELSVQAMEAGAWVLCEKPLCASLAEMDRIEEAEARTGNYTSSVFQWRFGSGGQHLKRLITEGALGRPLVCVNLTVWYRTPEYYAVPWRGKWATELGGCSMGHGIHAMDFMLWLLGEWEEVRAMMGTLDREIEVEDVSMATVRFANGAMASVTNSVLSPREESYLRFDFQKATVELTHLYRYTNENWRYSIPNGAPYADELATWQQIPENVPSSHGSQLRHFLDSMARGERPPVSGPDVRGTIEFLASLYKSAMTGQPVTRGSITPDDPFYHRMCGPCDQSWQRR</sequence>
<reference evidence="3 4" key="1">
    <citation type="submission" date="2019-06" db="EMBL/GenBank/DDBJ databases">
        <title>Genome sequence of Litorilinea aerophila BAA-2444.</title>
        <authorList>
            <person name="Maclea K.S."/>
            <person name="Maurais E.G."/>
            <person name="Iannazzi L.C."/>
        </authorList>
    </citation>
    <scope>NUCLEOTIDE SEQUENCE [LARGE SCALE GENOMIC DNA]</scope>
    <source>
        <strain evidence="3 4">ATCC BAA-2444</strain>
    </source>
</reference>
<dbReference type="PANTHER" id="PTHR43249:SF1">
    <property type="entry name" value="D-GLUCOSIDE 3-DEHYDROGENASE"/>
    <property type="match status" value="1"/>
</dbReference>
<dbReference type="GO" id="GO:0000166">
    <property type="term" value="F:nucleotide binding"/>
    <property type="evidence" value="ECO:0007669"/>
    <property type="project" value="InterPro"/>
</dbReference>
<dbReference type="InterPro" id="IPR000683">
    <property type="entry name" value="Gfo/Idh/MocA-like_OxRdtase_N"/>
</dbReference>
<evidence type="ECO:0000259" key="2">
    <source>
        <dbReference type="Pfam" id="PF22725"/>
    </source>
</evidence>
<proteinExistence type="predicted"/>
<dbReference type="InterPro" id="IPR055170">
    <property type="entry name" value="GFO_IDH_MocA-like_dom"/>
</dbReference>
<evidence type="ECO:0000313" key="4">
    <source>
        <dbReference type="Proteomes" id="UP000317371"/>
    </source>
</evidence>
<dbReference type="Gene3D" id="3.40.50.720">
    <property type="entry name" value="NAD(P)-binding Rossmann-like Domain"/>
    <property type="match status" value="1"/>
</dbReference>
<dbReference type="Pfam" id="PF22725">
    <property type="entry name" value="GFO_IDH_MocA_C3"/>
    <property type="match status" value="1"/>
</dbReference>
<dbReference type="Pfam" id="PF01408">
    <property type="entry name" value="GFO_IDH_MocA"/>
    <property type="match status" value="1"/>
</dbReference>
<feature type="domain" description="GFO/IDH/MocA-like oxidoreductase" evidence="2">
    <location>
        <begin position="135"/>
        <end position="252"/>
    </location>
</feature>
<comment type="caution">
    <text evidence="3">The sequence shown here is derived from an EMBL/GenBank/DDBJ whole genome shotgun (WGS) entry which is preliminary data.</text>
</comment>
<dbReference type="OrthoDB" id="9815825at2"/>
<feature type="domain" description="Gfo/Idh/MocA-like oxidoreductase N-terminal" evidence="1">
    <location>
        <begin position="6"/>
        <end position="121"/>
    </location>
</feature>
<dbReference type="RefSeq" id="WP_141610139.1">
    <property type="nucleotide sequence ID" value="NZ_VIGC02000012.1"/>
</dbReference>
<evidence type="ECO:0000259" key="1">
    <source>
        <dbReference type="Pfam" id="PF01408"/>
    </source>
</evidence>
<dbReference type="Proteomes" id="UP000317371">
    <property type="component" value="Unassembled WGS sequence"/>
</dbReference>
<keyword evidence="4" id="KW-1185">Reference proteome</keyword>
<dbReference type="PANTHER" id="PTHR43249">
    <property type="entry name" value="UDP-N-ACETYL-2-AMINO-2-DEOXY-D-GLUCURONATE OXIDASE"/>
    <property type="match status" value="1"/>
</dbReference>
<name>A0A540VFQ6_9CHLR</name>
<protein>
    <submittedName>
        <fullName evidence="3">Gfo/Idh/MocA family oxidoreductase</fullName>
    </submittedName>
</protein>
<dbReference type="InterPro" id="IPR036291">
    <property type="entry name" value="NAD(P)-bd_dom_sf"/>
</dbReference>
<dbReference type="EMBL" id="VIGC01000012">
    <property type="protein sequence ID" value="TQE95604.1"/>
    <property type="molecule type" value="Genomic_DNA"/>
</dbReference>